<dbReference type="InterPro" id="IPR015947">
    <property type="entry name" value="PUA-like_sf"/>
</dbReference>
<dbReference type="SMART" id="SM00466">
    <property type="entry name" value="SRA"/>
    <property type="match status" value="1"/>
</dbReference>
<dbReference type="SMART" id="SM00468">
    <property type="entry name" value="PreSET"/>
    <property type="match status" value="1"/>
</dbReference>
<evidence type="ECO:0000259" key="5">
    <source>
        <dbReference type="PROSITE" id="PS50280"/>
    </source>
</evidence>
<feature type="domain" description="Pre-SET" evidence="6">
    <location>
        <begin position="442"/>
        <end position="502"/>
    </location>
</feature>
<comment type="subcellular location">
    <subcellularLocation>
        <location evidence="1">Chromosome</location>
        <location evidence="1">Centromere</location>
    </subcellularLocation>
    <subcellularLocation>
        <location evidence="4">Nucleus</location>
    </subcellularLocation>
</comment>
<organism evidence="8 9">
    <name type="scientific">Ziziphus jujuba var. spinosa</name>
    <dbReference type="NCBI Taxonomy" id="714518"/>
    <lineage>
        <taxon>Eukaryota</taxon>
        <taxon>Viridiplantae</taxon>
        <taxon>Streptophyta</taxon>
        <taxon>Embryophyta</taxon>
        <taxon>Tracheophyta</taxon>
        <taxon>Spermatophyta</taxon>
        <taxon>Magnoliopsida</taxon>
        <taxon>eudicotyledons</taxon>
        <taxon>Gunneridae</taxon>
        <taxon>Pentapetalae</taxon>
        <taxon>rosids</taxon>
        <taxon>fabids</taxon>
        <taxon>Rosales</taxon>
        <taxon>Rhamnaceae</taxon>
        <taxon>Paliureae</taxon>
        <taxon>Ziziphus</taxon>
    </lineage>
</organism>
<dbReference type="Pfam" id="PF02182">
    <property type="entry name" value="SAD_SRA"/>
    <property type="match status" value="1"/>
</dbReference>
<evidence type="ECO:0008006" key="10">
    <source>
        <dbReference type="Google" id="ProtNLM"/>
    </source>
</evidence>
<dbReference type="OrthoDB" id="5792673at2759"/>
<keyword evidence="3 4" id="KW-0539">Nucleus</keyword>
<comment type="caution">
    <text evidence="8">The sequence shown here is derived from an EMBL/GenBank/DDBJ whole genome shotgun (WGS) entry which is preliminary data.</text>
</comment>
<evidence type="ECO:0000313" key="9">
    <source>
        <dbReference type="Proteomes" id="UP000813462"/>
    </source>
</evidence>
<proteinExistence type="predicted"/>
<dbReference type="EMBL" id="JAEACU010000003">
    <property type="protein sequence ID" value="KAH7537774.1"/>
    <property type="molecule type" value="Genomic_DNA"/>
</dbReference>
<dbReference type="GO" id="GO:0042054">
    <property type="term" value="F:histone methyltransferase activity"/>
    <property type="evidence" value="ECO:0007669"/>
    <property type="project" value="InterPro"/>
</dbReference>
<dbReference type="PROSITE" id="PS50280">
    <property type="entry name" value="SET"/>
    <property type="match status" value="1"/>
</dbReference>
<dbReference type="Pfam" id="PF05033">
    <property type="entry name" value="Pre-SET"/>
    <property type="match status" value="1"/>
</dbReference>
<dbReference type="Gene3D" id="2.30.280.10">
    <property type="entry name" value="SRA-YDG"/>
    <property type="match status" value="1"/>
</dbReference>
<evidence type="ECO:0000256" key="2">
    <source>
        <dbReference type="ARBA" id="ARBA00022454"/>
    </source>
</evidence>
<dbReference type="InterPro" id="IPR001214">
    <property type="entry name" value="SET_dom"/>
</dbReference>
<name>A0A978VQE9_ZIZJJ</name>
<dbReference type="InterPro" id="IPR003105">
    <property type="entry name" value="SRA_YDG"/>
</dbReference>
<evidence type="ECO:0000256" key="4">
    <source>
        <dbReference type="PROSITE-ProRule" id="PRU00358"/>
    </source>
</evidence>
<dbReference type="SUPFAM" id="SSF88697">
    <property type="entry name" value="PUA domain-like"/>
    <property type="match status" value="1"/>
</dbReference>
<feature type="domain" description="SET" evidence="5">
    <location>
        <begin position="505"/>
        <end position="627"/>
    </location>
</feature>
<dbReference type="PROSITE" id="PS51015">
    <property type="entry name" value="YDG"/>
    <property type="match status" value="1"/>
</dbReference>
<dbReference type="GO" id="GO:0008270">
    <property type="term" value="F:zinc ion binding"/>
    <property type="evidence" value="ECO:0007669"/>
    <property type="project" value="InterPro"/>
</dbReference>
<dbReference type="Proteomes" id="UP000813462">
    <property type="component" value="Unassembled WGS sequence"/>
</dbReference>
<sequence length="641" mass="72334">MKKFTPEERKDDELCPKFKRRTVSAVREFPIGCGPRRQIGDHGDANHASVAATVRGKFNPPIPERLQAFPVMRKFPHNPPGCGNLVSNPSGNASPSNLRMVENCKQLPNACVIHPEDYAKTLALTPLVENEEVEDADVSERCLILRVSDDEASKKMREKVVEALNLFQEIRNEFLLEKKRKTETRSGGGINQVNFLAAEALRKIEKCVNVSKQIGPVCGVEVGDRFSCRAELKVVGLHHQFICGIDHMEKDGKILATSIVDSHRYENVVKSSSVMVYSGEGGNTVFPGKQPNDQKLVKGNLALKNSFEARTPVRVIRSFHILKESIVLGTSGKKIDGKVYIYDGLWYVDGYWKGKGRLGNDVYKFKMVRIDGQPPFDFRKFVNNTKAGETMRKGNILMNDISQGKEKFAICVKNDIDDEKPPFFNYVTNIVYPASFAPCVHRCCDCMDGCENSKKCACAIKNGNAMPYDCSGRIVVDNPFVYECAPSCKCSPSCINKVSQNGVRFQLEVFKSKSGHWGVRSKNYIRCRSFVCEYINGEVLRVIESKIDSERCIFDRGKEYGNKDYQGGRNSEVLQRGNVGSFVNHSCSPNLFARYILYDHDDERIPHIMLFAMMDIPPLRELTFDHQRLDEFVMYNGEMNL</sequence>
<dbReference type="Pfam" id="PF00856">
    <property type="entry name" value="SET"/>
    <property type="match status" value="1"/>
</dbReference>
<dbReference type="GO" id="GO:0000775">
    <property type="term" value="C:chromosome, centromeric region"/>
    <property type="evidence" value="ECO:0007669"/>
    <property type="project" value="UniProtKB-SubCell"/>
</dbReference>
<feature type="domain" description="YDG" evidence="7">
    <location>
        <begin position="215"/>
        <end position="369"/>
    </location>
</feature>
<protein>
    <recommendedName>
        <fullName evidence="10">Histone-lysine N-methyltransferase, H3 lysine-9 specific SUVH6-like</fullName>
    </recommendedName>
</protein>
<dbReference type="PANTHER" id="PTHR45660">
    <property type="entry name" value="HISTONE-LYSINE N-METHYLTRANSFERASE SETMAR"/>
    <property type="match status" value="1"/>
</dbReference>
<dbReference type="GO" id="GO:0005634">
    <property type="term" value="C:nucleus"/>
    <property type="evidence" value="ECO:0007669"/>
    <property type="project" value="UniProtKB-SubCell"/>
</dbReference>
<keyword evidence="2" id="KW-0158">Chromosome</keyword>
<dbReference type="PANTHER" id="PTHR45660:SF83">
    <property type="entry name" value="HISTONE-LYSINE N-METHYLTRANSFERASE, H3 LYSINE-9 SPECIFIC SUVH5-LIKE ISOFORM X1"/>
    <property type="match status" value="1"/>
</dbReference>
<dbReference type="GO" id="GO:0003690">
    <property type="term" value="F:double-stranded DNA binding"/>
    <property type="evidence" value="ECO:0007669"/>
    <property type="project" value="TreeGrafter"/>
</dbReference>
<evidence type="ECO:0000259" key="6">
    <source>
        <dbReference type="PROSITE" id="PS50867"/>
    </source>
</evidence>
<evidence type="ECO:0000259" key="7">
    <source>
        <dbReference type="PROSITE" id="PS51015"/>
    </source>
</evidence>
<dbReference type="InterPro" id="IPR046341">
    <property type="entry name" value="SET_dom_sf"/>
</dbReference>
<dbReference type="SMART" id="SM00317">
    <property type="entry name" value="SET"/>
    <property type="match status" value="1"/>
</dbReference>
<evidence type="ECO:0000256" key="1">
    <source>
        <dbReference type="ARBA" id="ARBA00004584"/>
    </source>
</evidence>
<evidence type="ECO:0000313" key="8">
    <source>
        <dbReference type="EMBL" id="KAH7537774.1"/>
    </source>
</evidence>
<gene>
    <name evidence="8" type="ORF">FEM48_Zijuj03G0129000</name>
</gene>
<dbReference type="PROSITE" id="PS50867">
    <property type="entry name" value="PRE_SET"/>
    <property type="match status" value="1"/>
</dbReference>
<reference evidence="8" key="1">
    <citation type="journal article" date="2021" name="Front. Plant Sci.">
        <title>Chromosome-Scale Genome Assembly for Chinese Sour Jujube and Insights Into Its Genome Evolution and Domestication Signature.</title>
        <authorList>
            <person name="Shen L.-Y."/>
            <person name="Luo H."/>
            <person name="Wang X.-L."/>
            <person name="Wang X.-M."/>
            <person name="Qiu X.-J."/>
            <person name="Liu H."/>
            <person name="Zhou S.-S."/>
            <person name="Jia K.-H."/>
            <person name="Nie S."/>
            <person name="Bao Y.-T."/>
            <person name="Zhang R.-G."/>
            <person name="Yun Q.-Z."/>
            <person name="Chai Y.-H."/>
            <person name="Lu J.-Y."/>
            <person name="Li Y."/>
            <person name="Zhao S.-W."/>
            <person name="Mao J.-F."/>
            <person name="Jia S.-G."/>
            <person name="Mao Y.-M."/>
        </authorList>
    </citation>
    <scope>NUCLEOTIDE SEQUENCE</scope>
    <source>
        <strain evidence="8">AT0</strain>
        <tissue evidence="8">Leaf</tissue>
    </source>
</reference>
<dbReference type="InterPro" id="IPR007728">
    <property type="entry name" value="Pre-SET_dom"/>
</dbReference>
<dbReference type="Gene3D" id="2.170.270.10">
    <property type="entry name" value="SET domain"/>
    <property type="match status" value="1"/>
</dbReference>
<dbReference type="InterPro" id="IPR051357">
    <property type="entry name" value="H3K9_HMTase_SUVAR3-9"/>
</dbReference>
<dbReference type="SUPFAM" id="SSF82199">
    <property type="entry name" value="SET domain"/>
    <property type="match status" value="1"/>
</dbReference>
<evidence type="ECO:0000256" key="3">
    <source>
        <dbReference type="ARBA" id="ARBA00023242"/>
    </source>
</evidence>
<accession>A0A978VQE9</accession>
<dbReference type="InterPro" id="IPR036987">
    <property type="entry name" value="SRA-YDG_sf"/>
</dbReference>
<dbReference type="AlphaFoldDB" id="A0A978VQE9"/>